<sequence length="316" mass="32559">MKSEVMSRRRILKGMGMTLATLPLARLVMACGEGTDPIDESDAGSEADSGTGASAWATGGTAAMTLAASYPDPFAAGLGTACALTCEATLGPCYAATVERQDISEGEAGLPVRLAFRVVDENCEPIPGASVDIWHAGPGGLYSGEDASDFCTSGDADARAARWFRGVQTTDAEGRVSFDTCFPGWYSSRTIHIHFTVRVNGSEYVTSQLFFDDTLNDEIVNTQPLYDARGPRDTTNQDDTVISGDAVGDYLFQTERMADGAMLAWKTLVIRSSLSDARCAVPGGGGGPGGPGGPPPGGDGGMGPAPGLDGGTGAPP</sequence>
<keyword evidence="4" id="KW-0223">Dioxygenase</keyword>
<reference evidence="4 5" key="1">
    <citation type="submission" date="2017-06" db="EMBL/GenBank/DDBJ databases">
        <title>Sequencing and comparative analysis of myxobacterial genomes.</title>
        <authorList>
            <person name="Rupp O."/>
            <person name="Goesmann A."/>
            <person name="Sogaard-Andersen L."/>
        </authorList>
    </citation>
    <scope>NUCLEOTIDE SEQUENCE [LARGE SCALE GENOMIC DNA]</scope>
    <source>
        <strain evidence="4 5">DSM 14697</strain>
    </source>
</reference>
<dbReference type="Pfam" id="PF00775">
    <property type="entry name" value="Dioxygenase_C"/>
    <property type="match status" value="1"/>
</dbReference>
<keyword evidence="2" id="KW-0732">Signal</keyword>
<dbReference type="InterPro" id="IPR006311">
    <property type="entry name" value="TAT_signal"/>
</dbReference>
<dbReference type="AlphaFoldDB" id="A0A250JWZ9"/>
<protein>
    <submittedName>
        <fullName evidence="4">Protocatechuate 3,4-dioxygenase</fullName>
    </submittedName>
</protein>
<keyword evidence="4" id="KW-0560">Oxidoreductase</keyword>
<feature type="signal peptide" evidence="2">
    <location>
        <begin position="1"/>
        <end position="30"/>
    </location>
</feature>
<dbReference type="PROSITE" id="PS51318">
    <property type="entry name" value="TAT"/>
    <property type="match status" value="1"/>
</dbReference>
<evidence type="ECO:0000256" key="1">
    <source>
        <dbReference type="SAM" id="MobiDB-lite"/>
    </source>
</evidence>
<dbReference type="GO" id="GO:0016702">
    <property type="term" value="F:oxidoreductase activity, acting on single donors with incorporation of molecular oxygen, incorporation of two atoms of oxygen"/>
    <property type="evidence" value="ECO:0007669"/>
    <property type="project" value="InterPro"/>
</dbReference>
<feature type="domain" description="Intradiol ring-cleavage dioxygenases" evidence="3">
    <location>
        <begin position="101"/>
        <end position="221"/>
    </location>
</feature>
<organism evidence="4 5">
    <name type="scientific">Corallococcus macrosporus DSM 14697</name>
    <dbReference type="NCBI Taxonomy" id="1189310"/>
    <lineage>
        <taxon>Bacteria</taxon>
        <taxon>Pseudomonadati</taxon>
        <taxon>Myxococcota</taxon>
        <taxon>Myxococcia</taxon>
        <taxon>Myxococcales</taxon>
        <taxon>Cystobacterineae</taxon>
        <taxon>Myxococcaceae</taxon>
        <taxon>Corallococcus</taxon>
    </lineage>
</organism>
<dbReference type="InterPro" id="IPR000627">
    <property type="entry name" value="Intradiol_dOase_C"/>
</dbReference>
<dbReference type="KEGG" id="mmas:MYMAC_003625"/>
<keyword evidence="5" id="KW-1185">Reference proteome</keyword>
<dbReference type="PANTHER" id="PTHR34315:SF1">
    <property type="entry name" value="INTRADIOL RING-CLEAVAGE DIOXYGENASES DOMAIN-CONTAINING PROTEIN-RELATED"/>
    <property type="match status" value="1"/>
</dbReference>
<feature type="compositionally biased region" description="Gly residues" evidence="1">
    <location>
        <begin position="298"/>
        <end position="316"/>
    </location>
</feature>
<feature type="chain" id="PRO_5012580616" evidence="2">
    <location>
        <begin position="31"/>
        <end position="316"/>
    </location>
</feature>
<dbReference type="InterPro" id="IPR015889">
    <property type="entry name" value="Intradiol_dOase_core"/>
</dbReference>
<dbReference type="PANTHER" id="PTHR34315">
    <property type="match status" value="1"/>
</dbReference>
<dbReference type="EMBL" id="CP022203">
    <property type="protein sequence ID" value="ATB48002.1"/>
    <property type="molecule type" value="Genomic_DNA"/>
</dbReference>
<evidence type="ECO:0000313" key="4">
    <source>
        <dbReference type="EMBL" id="ATB48002.1"/>
    </source>
</evidence>
<accession>A0A250JWZ9</accession>
<evidence type="ECO:0000259" key="3">
    <source>
        <dbReference type="Pfam" id="PF00775"/>
    </source>
</evidence>
<proteinExistence type="predicted"/>
<feature type="region of interest" description="Disordered" evidence="1">
    <location>
        <begin position="280"/>
        <end position="316"/>
    </location>
</feature>
<dbReference type="SUPFAM" id="SSF49482">
    <property type="entry name" value="Aromatic compound dioxygenase"/>
    <property type="match status" value="1"/>
</dbReference>
<evidence type="ECO:0000256" key="2">
    <source>
        <dbReference type="SAM" id="SignalP"/>
    </source>
</evidence>
<dbReference type="Gene3D" id="2.60.130.10">
    <property type="entry name" value="Aromatic compound dioxygenase"/>
    <property type="match status" value="1"/>
</dbReference>
<evidence type="ECO:0000313" key="5">
    <source>
        <dbReference type="Proteomes" id="UP000217343"/>
    </source>
</evidence>
<gene>
    <name evidence="4" type="ORF">MYMAC_003625</name>
</gene>
<name>A0A250JWZ9_9BACT</name>
<dbReference type="GO" id="GO:0008199">
    <property type="term" value="F:ferric iron binding"/>
    <property type="evidence" value="ECO:0007669"/>
    <property type="project" value="InterPro"/>
</dbReference>
<dbReference type="Proteomes" id="UP000217343">
    <property type="component" value="Chromosome"/>
</dbReference>